<comment type="similarity">
    <text evidence="1">Belongs to the peptidase C48 family.</text>
</comment>
<evidence type="ECO:0000259" key="5">
    <source>
        <dbReference type="PROSITE" id="PS50600"/>
    </source>
</evidence>
<keyword evidence="3" id="KW-0378">Hydrolase</keyword>
<dbReference type="PANTHER" id="PTHR12606">
    <property type="entry name" value="SENTRIN/SUMO-SPECIFIC PROTEASE"/>
    <property type="match status" value="1"/>
</dbReference>
<keyword evidence="4" id="KW-0788">Thiol protease</keyword>
<evidence type="ECO:0000256" key="3">
    <source>
        <dbReference type="ARBA" id="ARBA00022801"/>
    </source>
</evidence>
<dbReference type="Pfam" id="PF02902">
    <property type="entry name" value="Peptidase_C48"/>
    <property type="match status" value="1"/>
</dbReference>
<evidence type="ECO:0000256" key="2">
    <source>
        <dbReference type="ARBA" id="ARBA00022670"/>
    </source>
</evidence>
<protein>
    <recommendedName>
        <fullName evidence="5">Ubiquitin-like protease family profile domain-containing protein</fullName>
    </recommendedName>
</protein>
<name>A0ABU6XFG2_9FABA</name>
<dbReference type="Gene3D" id="3.40.395.10">
    <property type="entry name" value="Adenoviral Proteinase, Chain A"/>
    <property type="match status" value="1"/>
</dbReference>
<sequence>MCQDESHSSYWWLPTTFQEIALNSVGYSKSSLDYIVGRYMGYVDETFKIFVPLKLDNHWYLMVVNFEDNGSLVYLDSLKDVTKKKERLDQMNFVACFLQNLFKERKFYKRQESVCKQVSGFDFVEPYVTQQDPRSNDSGVWVTHWMQTASLWSTYNPEIVNDEHRYRLAISLMTSKANRRLDELDLKAPNYYEGRDGCKSTEMAMSSDSNSITGAKAAPITSDSIEF</sequence>
<evidence type="ECO:0000256" key="4">
    <source>
        <dbReference type="ARBA" id="ARBA00022807"/>
    </source>
</evidence>
<dbReference type="PANTHER" id="PTHR12606:SF1">
    <property type="entry name" value="UBIQUITIN-LIKE-SPECIFIC PROTEASE 1A"/>
    <property type="match status" value="1"/>
</dbReference>
<evidence type="ECO:0000313" key="6">
    <source>
        <dbReference type="EMBL" id="MED6196777.1"/>
    </source>
</evidence>
<evidence type="ECO:0000313" key="7">
    <source>
        <dbReference type="Proteomes" id="UP001341840"/>
    </source>
</evidence>
<reference evidence="6 7" key="1">
    <citation type="journal article" date="2023" name="Plants (Basel)">
        <title>Bridging the Gap: Combining Genomics and Transcriptomics Approaches to Understand Stylosanthes scabra, an Orphan Legume from the Brazilian Caatinga.</title>
        <authorList>
            <person name="Ferreira-Neto J.R.C."/>
            <person name="da Silva M.D."/>
            <person name="Binneck E."/>
            <person name="de Melo N.F."/>
            <person name="da Silva R.H."/>
            <person name="de Melo A.L.T.M."/>
            <person name="Pandolfi V."/>
            <person name="Bustamante F.O."/>
            <person name="Brasileiro-Vidal A.C."/>
            <person name="Benko-Iseppon A.M."/>
        </authorList>
    </citation>
    <scope>NUCLEOTIDE SEQUENCE [LARGE SCALE GENOMIC DNA]</scope>
    <source>
        <tissue evidence="6">Leaves</tissue>
    </source>
</reference>
<dbReference type="InterPro" id="IPR038765">
    <property type="entry name" value="Papain-like_cys_pep_sf"/>
</dbReference>
<dbReference type="EMBL" id="JASCZI010211797">
    <property type="protein sequence ID" value="MED6196777.1"/>
    <property type="molecule type" value="Genomic_DNA"/>
</dbReference>
<keyword evidence="7" id="KW-1185">Reference proteome</keyword>
<organism evidence="6 7">
    <name type="scientific">Stylosanthes scabra</name>
    <dbReference type="NCBI Taxonomy" id="79078"/>
    <lineage>
        <taxon>Eukaryota</taxon>
        <taxon>Viridiplantae</taxon>
        <taxon>Streptophyta</taxon>
        <taxon>Embryophyta</taxon>
        <taxon>Tracheophyta</taxon>
        <taxon>Spermatophyta</taxon>
        <taxon>Magnoliopsida</taxon>
        <taxon>eudicotyledons</taxon>
        <taxon>Gunneridae</taxon>
        <taxon>Pentapetalae</taxon>
        <taxon>rosids</taxon>
        <taxon>fabids</taxon>
        <taxon>Fabales</taxon>
        <taxon>Fabaceae</taxon>
        <taxon>Papilionoideae</taxon>
        <taxon>50 kb inversion clade</taxon>
        <taxon>dalbergioids sensu lato</taxon>
        <taxon>Dalbergieae</taxon>
        <taxon>Pterocarpus clade</taxon>
        <taxon>Stylosanthes</taxon>
    </lineage>
</organism>
<evidence type="ECO:0000256" key="1">
    <source>
        <dbReference type="ARBA" id="ARBA00005234"/>
    </source>
</evidence>
<proteinExistence type="inferred from homology"/>
<dbReference type="SUPFAM" id="SSF54001">
    <property type="entry name" value="Cysteine proteinases"/>
    <property type="match status" value="1"/>
</dbReference>
<keyword evidence="2" id="KW-0645">Protease</keyword>
<gene>
    <name evidence="6" type="ORF">PIB30_050542</name>
</gene>
<feature type="domain" description="Ubiquitin-like protease family profile" evidence="5">
    <location>
        <begin position="1"/>
        <end position="149"/>
    </location>
</feature>
<dbReference type="Proteomes" id="UP001341840">
    <property type="component" value="Unassembled WGS sequence"/>
</dbReference>
<dbReference type="PROSITE" id="PS50600">
    <property type="entry name" value="ULP_PROTEASE"/>
    <property type="match status" value="1"/>
</dbReference>
<comment type="caution">
    <text evidence="6">The sequence shown here is derived from an EMBL/GenBank/DDBJ whole genome shotgun (WGS) entry which is preliminary data.</text>
</comment>
<accession>A0ABU6XFG2</accession>
<dbReference type="InterPro" id="IPR003653">
    <property type="entry name" value="Peptidase_C48_C"/>
</dbReference>